<evidence type="ECO:0000313" key="2">
    <source>
        <dbReference type="Proteomes" id="UP001403385"/>
    </source>
</evidence>
<reference evidence="1 2" key="1">
    <citation type="submission" date="2024-04" db="EMBL/GenBank/DDBJ databases">
        <title>Novel genus in family Flammeovirgaceae.</title>
        <authorList>
            <person name="Nguyen T.H."/>
            <person name="Vuong T.Q."/>
            <person name="Le H."/>
            <person name="Kim S.-G."/>
        </authorList>
    </citation>
    <scope>NUCLEOTIDE SEQUENCE [LARGE SCALE GENOMIC DNA]</scope>
    <source>
        <strain evidence="1 2">JCM 23209</strain>
    </source>
</reference>
<dbReference type="RefSeq" id="WP_346824724.1">
    <property type="nucleotide sequence ID" value="NZ_JBDKWZ010000031.1"/>
</dbReference>
<gene>
    <name evidence="1" type="ORF">AAG747_28790</name>
</gene>
<evidence type="ECO:0000313" key="1">
    <source>
        <dbReference type="EMBL" id="MEN7551946.1"/>
    </source>
</evidence>
<dbReference type="EMBL" id="JBDKWZ010000031">
    <property type="protein sequence ID" value="MEN7551946.1"/>
    <property type="molecule type" value="Genomic_DNA"/>
</dbReference>
<comment type="caution">
    <text evidence="1">The sequence shown here is derived from an EMBL/GenBank/DDBJ whole genome shotgun (WGS) entry which is preliminary data.</text>
</comment>
<dbReference type="Proteomes" id="UP001403385">
    <property type="component" value="Unassembled WGS sequence"/>
</dbReference>
<protein>
    <submittedName>
        <fullName evidence="1">Uncharacterized protein</fullName>
    </submittedName>
</protein>
<organism evidence="1 2">
    <name type="scientific">Rapidithrix thailandica</name>
    <dbReference type="NCBI Taxonomy" id="413964"/>
    <lineage>
        <taxon>Bacteria</taxon>
        <taxon>Pseudomonadati</taxon>
        <taxon>Bacteroidota</taxon>
        <taxon>Cytophagia</taxon>
        <taxon>Cytophagales</taxon>
        <taxon>Flammeovirgaceae</taxon>
        <taxon>Rapidithrix</taxon>
    </lineage>
</organism>
<accession>A0AAW9SMG2</accession>
<name>A0AAW9SMG2_9BACT</name>
<sequence length="300" mass="35192">MKQTSKFKKESRLFFEDVLSSYNNNEDQKSIKSFLEYVNSGKEQFIHKVILFGEEEIKEYDILTIYSFINGYYLSQAVLNFQNKKKYEYLLNGYQYSILYQILHLKKDTFASGVLGTDLSLIFMLALTYFPEEADLIGEQLVKFLRYNEEVKKNHHSEMTGDFGLSSTVYLSSFLAGYYGKKELGGQIQSFCKKDIETCYKNVVDNLFSMDEAIVNTWVDEMVDFHIRNSKNDLTLPFNHEEWQYFPIEIISLLELRLRKGFEISFIENSFLKEFLPHLGISVPIELDEFTQKLKTRVTG</sequence>
<keyword evidence="2" id="KW-1185">Reference proteome</keyword>
<dbReference type="AlphaFoldDB" id="A0AAW9SMG2"/>
<proteinExistence type="predicted"/>